<gene>
    <name evidence="1" type="ORF">NP554_02310</name>
</gene>
<dbReference type="RefSeq" id="WP_274119776.1">
    <property type="nucleotide sequence ID" value="NZ_JANIAM010000001.1"/>
</dbReference>
<proteinExistence type="predicted"/>
<dbReference type="EMBL" id="JANIAM010000001">
    <property type="protein sequence ID" value="MDD2110635.1"/>
    <property type="molecule type" value="Genomic_DNA"/>
</dbReference>
<evidence type="ECO:0000313" key="2">
    <source>
        <dbReference type="Proteomes" id="UP001150728"/>
    </source>
</evidence>
<dbReference type="AlphaFoldDB" id="A0A9X4D7H3"/>
<reference evidence="1" key="1">
    <citation type="submission" date="2022-07" db="EMBL/GenBank/DDBJ databases">
        <title>Multi-strain Analysis of Pseudomonas putida Reveals Metabolic and Genetic Diversity.</title>
        <authorList>
            <person name="Monk J.M."/>
        </authorList>
    </citation>
    <scope>NUCLEOTIDE SEQUENCE</scope>
    <source>
        <strain evidence="1">17633</strain>
    </source>
</reference>
<protein>
    <submittedName>
        <fullName evidence="1">Uncharacterized protein</fullName>
    </submittedName>
</protein>
<name>A0A9X4D7H3_9PSED</name>
<comment type="caution">
    <text evidence="1">The sequence shown here is derived from an EMBL/GenBank/DDBJ whole genome shotgun (WGS) entry which is preliminary data.</text>
</comment>
<dbReference type="Proteomes" id="UP001150728">
    <property type="component" value="Unassembled WGS sequence"/>
</dbReference>
<sequence length="482" mass="52893">MKADAVISQTFYSRIRAVEALRTLGAGDPFKPEDLLAIGAELDEASLRYGRAATAITYSALAGLLRLIASLTEWREGVLAASNGVERFLRSACERYRIWHNEYGKQEASKLLVIASDSLPRITSLSDFEKLCMALAAVPLPVGVFSKGSQRVSKYNDEKTLPPPPAELSVAFLKFQIDGRSAGSIHHLTPLELHDLEIEVRVSRWPESAEILRLTPISTELRGSYELSEFVFDKPEGDPPYTLFQRGRAALQLAQGLNARPYEFKYSAAFEPISSEQPVAIVGHRTLLIEGLDVRSNPITGYQLVDQKILRIRDSLRQNGLVASNELSDVLQVLTVLGGVAGRAIQDAEFDGVWSEAQFQSAIRKELRRNPQIGSELDEHPKASGGITDLSYRGIVIELKSLPAGVKALEDCQAYVEQTASYAVAKEKRIAVLCVLDCRTKTAAPWPAAESITILKSQPPAEVSVITIVVQGNITRPSKLSR</sequence>
<evidence type="ECO:0000313" key="1">
    <source>
        <dbReference type="EMBL" id="MDD2110635.1"/>
    </source>
</evidence>
<organism evidence="1 2">
    <name type="scientific">Pseudomonas asiatica</name>
    <dbReference type="NCBI Taxonomy" id="2219225"/>
    <lineage>
        <taxon>Bacteria</taxon>
        <taxon>Pseudomonadati</taxon>
        <taxon>Pseudomonadota</taxon>
        <taxon>Gammaproteobacteria</taxon>
        <taxon>Pseudomonadales</taxon>
        <taxon>Pseudomonadaceae</taxon>
        <taxon>Pseudomonas</taxon>
    </lineage>
</organism>
<accession>A0A9X4D7H3</accession>